<dbReference type="PANTHER" id="PTHR43133:SF58">
    <property type="entry name" value="ECF RNA POLYMERASE SIGMA FACTOR SIGD"/>
    <property type="match status" value="1"/>
</dbReference>
<keyword evidence="9" id="KW-1185">Reference proteome</keyword>
<dbReference type="Gene3D" id="1.10.1740.10">
    <property type="match status" value="1"/>
</dbReference>
<evidence type="ECO:0000313" key="9">
    <source>
        <dbReference type="Proteomes" id="UP001214094"/>
    </source>
</evidence>
<evidence type="ECO:0000256" key="1">
    <source>
        <dbReference type="ARBA" id="ARBA00010641"/>
    </source>
</evidence>
<keyword evidence="3" id="KW-0731">Sigma factor</keyword>
<dbReference type="NCBIfam" id="NF009165">
    <property type="entry name" value="PRK12512.1"/>
    <property type="match status" value="1"/>
</dbReference>
<evidence type="ECO:0000259" key="6">
    <source>
        <dbReference type="Pfam" id="PF04542"/>
    </source>
</evidence>
<evidence type="ECO:0000256" key="4">
    <source>
        <dbReference type="ARBA" id="ARBA00023125"/>
    </source>
</evidence>
<keyword evidence="4" id="KW-0238">DNA-binding</keyword>
<dbReference type="NCBIfam" id="TIGR02937">
    <property type="entry name" value="sigma70-ECF"/>
    <property type="match status" value="1"/>
</dbReference>
<gene>
    <name evidence="8" type="ORF">P4B07_21350</name>
</gene>
<accession>A0ABY8HNU6</accession>
<keyword evidence="2" id="KW-0805">Transcription regulation</keyword>
<dbReference type="SUPFAM" id="SSF88946">
    <property type="entry name" value="Sigma2 domain of RNA polymerase sigma factors"/>
    <property type="match status" value="1"/>
</dbReference>
<dbReference type="InterPro" id="IPR007627">
    <property type="entry name" value="RNA_pol_sigma70_r2"/>
</dbReference>
<dbReference type="InterPro" id="IPR014284">
    <property type="entry name" value="RNA_pol_sigma-70_dom"/>
</dbReference>
<dbReference type="InterPro" id="IPR013325">
    <property type="entry name" value="RNA_pol_sigma_r2"/>
</dbReference>
<dbReference type="Pfam" id="PF08281">
    <property type="entry name" value="Sigma70_r4_2"/>
    <property type="match status" value="1"/>
</dbReference>
<comment type="similarity">
    <text evidence="1">Belongs to the sigma-70 factor family. ECF subfamily.</text>
</comment>
<evidence type="ECO:0000313" key="8">
    <source>
        <dbReference type="EMBL" id="WFP93785.1"/>
    </source>
</evidence>
<evidence type="ECO:0000256" key="2">
    <source>
        <dbReference type="ARBA" id="ARBA00023015"/>
    </source>
</evidence>
<geneLocation type="plasmid" evidence="8 9">
    <name>unnamedA</name>
</geneLocation>
<dbReference type="Proteomes" id="UP001214094">
    <property type="component" value="Plasmid unnamedA"/>
</dbReference>
<organism evidence="8 9">
    <name type="scientific">Ensifer adhaerens</name>
    <name type="common">Sinorhizobium morelense</name>
    <dbReference type="NCBI Taxonomy" id="106592"/>
    <lineage>
        <taxon>Bacteria</taxon>
        <taxon>Pseudomonadati</taxon>
        <taxon>Pseudomonadota</taxon>
        <taxon>Alphaproteobacteria</taxon>
        <taxon>Hyphomicrobiales</taxon>
        <taxon>Rhizobiaceae</taxon>
        <taxon>Sinorhizobium/Ensifer group</taxon>
        <taxon>Ensifer</taxon>
    </lineage>
</organism>
<reference evidence="8 9" key="1">
    <citation type="submission" date="2023-03" db="EMBL/GenBank/DDBJ databases">
        <title>Comparative genome and transcriptome analysis combination mining strategies for increasing vitamin B12 production of Ensifer adhaerens strain.</title>
        <authorList>
            <person name="Yongheng L."/>
        </authorList>
    </citation>
    <scope>NUCLEOTIDE SEQUENCE [LARGE SCALE GENOMIC DNA]</scope>
    <source>
        <strain evidence="8 9">Casida A-T305</strain>
        <plasmid evidence="8 9">unnamedA</plasmid>
    </source>
</reference>
<feature type="domain" description="RNA polymerase sigma-70 region 2" evidence="6">
    <location>
        <begin position="32"/>
        <end position="96"/>
    </location>
</feature>
<dbReference type="InterPro" id="IPR013324">
    <property type="entry name" value="RNA_pol_sigma_r3/r4-like"/>
</dbReference>
<dbReference type="PANTHER" id="PTHR43133">
    <property type="entry name" value="RNA POLYMERASE ECF-TYPE SIGMA FACTO"/>
    <property type="match status" value="1"/>
</dbReference>
<evidence type="ECO:0000259" key="7">
    <source>
        <dbReference type="Pfam" id="PF08281"/>
    </source>
</evidence>
<dbReference type="InterPro" id="IPR013249">
    <property type="entry name" value="RNA_pol_sigma70_r4_t2"/>
</dbReference>
<keyword evidence="8" id="KW-0614">Plasmid</keyword>
<protein>
    <submittedName>
        <fullName evidence="8">Sigma-70 family RNA polymerase sigma factor</fullName>
    </submittedName>
</protein>
<name>A0ABY8HNU6_ENSAD</name>
<dbReference type="InterPro" id="IPR036388">
    <property type="entry name" value="WH-like_DNA-bd_sf"/>
</dbReference>
<keyword evidence="5" id="KW-0804">Transcription</keyword>
<dbReference type="RefSeq" id="WP_034790212.1">
    <property type="nucleotide sequence ID" value="NZ_CP015881.1"/>
</dbReference>
<dbReference type="Pfam" id="PF04542">
    <property type="entry name" value="Sigma70_r2"/>
    <property type="match status" value="1"/>
</dbReference>
<evidence type="ECO:0000256" key="3">
    <source>
        <dbReference type="ARBA" id="ARBA00023082"/>
    </source>
</evidence>
<dbReference type="EMBL" id="CP121309">
    <property type="protein sequence ID" value="WFP93785.1"/>
    <property type="molecule type" value="Genomic_DNA"/>
</dbReference>
<sequence length="178" mass="19631">MSGADDEHLARLLRAAVAGDEKAYADFLRDAAQAIRGWARRWTIGGGVDAEDVVQEALLAVHVKRHTWREDAPVIPWLHAIARHKYVDAVRRQARRPTVGIEGLEDTLASVETEKARDWEIGRALEGLAPGQRSVVNAISIEGFTVAETAQKLDMNETAVRVALHRGLAAIARRFGRN</sequence>
<dbReference type="InterPro" id="IPR039425">
    <property type="entry name" value="RNA_pol_sigma-70-like"/>
</dbReference>
<dbReference type="GeneID" id="29521117"/>
<evidence type="ECO:0000256" key="5">
    <source>
        <dbReference type="ARBA" id="ARBA00023163"/>
    </source>
</evidence>
<dbReference type="SUPFAM" id="SSF88659">
    <property type="entry name" value="Sigma3 and sigma4 domains of RNA polymerase sigma factors"/>
    <property type="match status" value="1"/>
</dbReference>
<feature type="domain" description="RNA polymerase sigma factor 70 region 4 type 2" evidence="7">
    <location>
        <begin position="120"/>
        <end position="170"/>
    </location>
</feature>
<dbReference type="Gene3D" id="1.10.10.10">
    <property type="entry name" value="Winged helix-like DNA-binding domain superfamily/Winged helix DNA-binding domain"/>
    <property type="match status" value="1"/>
</dbReference>
<proteinExistence type="inferred from homology"/>